<evidence type="ECO:0000256" key="4">
    <source>
        <dbReference type="ARBA" id="ARBA00022801"/>
    </source>
</evidence>
<proteinExistence type="inferred from homology"/>
<sequence>MSWEEIARAKRASRDQAIPPEWRLPPGQVPDDQVNVIDVPAKCGILTTRELEITETDAVVLVQKLRSREYSSHEVTLAFCKRTAIAQQLVNCLSEIFFEKALEAARCLDAEYAATSVPRGPLHGLPVSLKDCFPIEGTDATIGYTAFANDPTGEGEEAEITRIMRESGAILFCKTNVPTALMSGETYNAIYGYTSNPYNRALSSGGSSGGEGALLALRGSPLGVGTDVGGSVRIPGSFCGLYTLKPSYGRFPTSGLRDGMEGQETVRNVVGPMAKSLAAVEMWMGVVLKSQPWMSADPDCLPIPYREVDVPKKLCFGLLLDDGIVKPLPPVTRGLLQTKAALEAAGHTVIEFHIDDPLYTDSQKYALYRSAAAYVINSTLTSTKEPWPRGMEMLEAMANSDSQSSATVSDLWKAQVKRTKYAKRILQAWAATKTRTGTGREIDALVMPCTPWPACVKYGLTYDNYTSLWNVLDYCATTVPVTHVSSSNDIKPEYKGRNGTEIGIWKNYTPERLAGAPVAVQLVGRRLKEEYLLGVTRVCDDALKAAR</sequence>
<comment type="similarity">
    <text evidence="2">Belongs to the amidase family.</text>
</comment>
<dbReference type="PROSITE" id="PS00571">
    <property type="entry name" value="AMIDASES"/>
    <property type="match status" value="1"/>
</dbReference>
<dbReference type="PANTHER" id="PTHR46072:SF11">
    <property type="entry name" value="AMIDASE-RELATED"/>
    <property type="match status" value="1"/>
</dbReference>
<dbReference type="InterPro" id="IPR020556">
    <property type="entry name" value="Amidase_CS"/>
</dbReference>
<dbReference type="EMBL" id="JBFXLQ010000062">
    <property type="protein sequence ID" value="KAL2862743.1"/>
    <property type="molecule type" value="Genomic_DNA"/>
</dbReference>
<dbReference type="InterPro" id="IPR023631">
    <property type="entry name" value="Amidase_dom"/>
</dbReference>
<dbReference type="Proteomes" id="UP001610432">
    <property type="component" value="Unassembled WGS sequence"/>
</dbReference>
<evidence type="ECO:0000313" key="6">
    <source>
        <dbReference type="EMBL" id="KAL2862743.1"/>
    </source>
</evidence>
<dbReference type="InterPro" id="IPR036928">
    <property type="entry name" value="AS_sf"/>
</dbReference>
<dbReference type="PANTHER" id="PTHR46072">
    <property type="entry name" value="AMIDASE-RELATED-RELATED"/>
    <property type="match status" value="1"/>
</dbReference>
<dbReference type="GeneID" id="98149792"/>
<feature type="domain" description="Amidase" evidence="5">
    <location>
        <begin position="74"/>
        <end position="533"/>
    </location>
</feature>
<comment type="catalytic activity">
    <reaction evidence="1">
        <text>a monocarboxylic acid amide + H2O = a monocarboxylate + NH4(+)</text>
        <dbReference type="Rhea" id="RHEA:12020"/>
        <dbReference type="ChEBI" id="CHEBI:15377"/>
        <dbReference type="ChEBI" id="CHEBI:28938"/>
        <dbReference type="ChEBI" id="CHEBI:35757"/>
        <dbReference type="ChEBI" id="CHEBI:83628"/>
        <dbReference type="EC" id="3.5.1.4"/>
    </reaction>
</comment>
<dbReference type="Pfam" id="PF01425">
    <property type="entry name" value="Amidase"/>
    <property type="match status" value="1"/>
</dbReference>
<evidence type="ECO:0000256" key="1">
    <source>
        <dbReference type="ARBA" id="ARBA00001311"/>
    </source>
</evidence>
<evidence type="ECO:0000259" key="5">
    <source>
        <dbReference type="Pfam" id="PF01425"/>
    </source>
</evidence>
<keyword evidence="7" id="KW-1185">Reference proteome</keyword>
<protein>
    <recommendedName>
        <fullName evidence="3">amidase</fullName>
        <ecNumber evidence="3">3.5.1.4</ecNumber>
    </recommendedName>
</protein>
<dbReference type="PIRSF" id="PIRSF001221">
    <property type="entry name" value="Amidase_fungi"/>
    <property type="match status" value="1"/>
</dbReference>
<dbReference type="SUPFAM" id="SSF75304">
    <property type="entry name" value="Amidase signature (AS) enzymes"/>
    <property type="match status" value="1"/>
</dbReference>
<keyword evidence="4" id="KW-0378">Hydrolase</keyword>
<evidence type="ECO:0000313" key="7">
    <source>
        <dbReference type="Proteomes" id="UP001610432"/>
    </source>
</evidence>
<dbReference type="EC" id="3.5.1.4" evidence="3"/>
<evidence type="ECO:0000256" key="3">
    <source>
        <dbReference type="ARBA" id="ARBA00012922"/>
    </source>
</evidence>
<evidence type="ECO:0000256" key="2">
    <source>
        <dbReference type="ARBA" id="ARBA00009199"/>
    </source>
</evidence>
<name>A0ABR4LDX4_9EURO</name>
<organism evidence="6 7">
    <name type="scientific">Aspergillus lucknowensis</name>
    <dbReference type="NCBI Taxonomy" id="176173"/>
    <lineage>
        <taxon>Eukaryota</taxon>
        <taxon>Fungi</taxon>
        <taxon>Dikarya</taxon>
        <taxon>Ascomycota</taxon>
        <taxon>Pezizomycotina</taxon>
        <taxon>Eurotiomycetes</taxon>
        <taxon>Eurotiomycetidae</taxon>
        <taxon>Eurotiales</taxon>
        <taxon>Aspergillaceae</taxon>
        <taxon>Aspergillus</taxon>
        <taxon>Aspergillus subgen. Nidulantes</taxon>
    </lineage>
</organism>
<comment type="caution">
    <text evidence="6">The sequence shown here is derived from an EMBL/GenBank/DDBJ whole genome shotgun (WGS) entry which is preliminary data.</text>
</comment>
<gene>
    <name evidence="6" type="ORF">BJX67DRAFT_391098</name>
</gene>
<accession>A0ABR4LDX4</accession>
<dbReference type="Gene3D" id="3.90.1300.10">
    <property type="entry name" value="Amidase signature (AS) domain"/>
    <property type="match status" value="1"/>
</dbReference>
<dbReference type="RefSeq" id="XP_070881722.1">
    <property type="nucleotide sequence ID" value="XM_071034720.1"/>
</dbReference>
<reference evidence="6 7" key="1">
    <citation type="submission" date="2024-07" db="EMBL/GenBank/DDBJ databases">
        <title>Section-level genome sequencing and comparative genomics of Aspergillus sections Usti and Cavernicolus.</title>
        <authorList>
            <consortium name="Lawrence Berkeley National Laboratory"/>
            <person name="Nybo J.L."/>
            <person name="Vesth T.C."/>
            <person name="Theobald S."/>
            <person name="Frisvad J.C."/>
            <person name="Larsen T.O."/>
            <person name="Kjaerboelling I."/>
            <person name="Rothschild-Mancinelli K."/>
            <person name="Lyhne E.K."/>
            <person name="Kogle M.E."/>
            <person name="Barry K."/>
            <person name="Clum A."/>
            <person name="Na H."/>
            <person name="Ledsgaard L."/>
            <person name="Lin J."/>
            <person name="Lipzen A."/>
            <person name="Kuo A."/>
            <person name="Riley R."/>
            <person name="Mondo S."/>
            <person name="Labutti K."/>
            <person name="Haridas S."/>
            <person name="Pangalinan J."/>
            <person name="Salamov A.A."/>
            <person name="Simmons B.A."/>
            <person name="Magnuson J.K."/>
            <person name="Chen J."/>
            <person name="Drula E."/>
            <person name="Henrissat B."/>
            <person name="Wiebenga A."/>
            <person name="Lubbers R.J."/>
            <person name="Gomes A.C."/>
            <person name="Macurrencykelacurrency M.R."/>
            <person name="Stajich J."/>
            <person name="Grigoriev I.V."/>
            <person name="Mortensen U.H."/>
            <person name="De Vries R.P."/>
            <person name="Baker S.E."/>
            <person name="Andersen M.R."/>
        </authorList>
    </citation>
    <scope>NUCLEOTIDE SEQUENCE [LARGE SCALE GENOMIC DNA]</scope>
    <source>
        <strain evidence="6 7">CBS 449.75</strain>
    </source>
</reference>